<dbReference type="Proteomes" id="UP001550378">
    <property type="component" value="Unassembled WGS sequence"/>
</dbReference>
<dbReference type="SUPFAM" id="SSF103032">
    <property type="entry name" value="Hypothetical protein YwqG"/>
    <property type="match status" value="1"/>
</dbReference>
<protein>
    <recommendedName>
        <fullName evidence="3">DUF1963 domain-containing protein</fullName>
    </recommendedName>
</protein>
<organism evidence="1 2">
    <name type="scientific">Streptomyces lavendulocolor</name>
    <dbReference type="NCBI Taxonomy" id="67316"/>
    <lineage>
        <taxon>Bacteria</taxon>
        <taxon>Bacillati</taxon>
        <taxon>Actinomycetota</taxon>
        <taxon>Actinomycetes</taxon>
        <taxon>Kitasatosporales</taxon>
        <taxon>Streptomycetaceae</taxon>
        <taxon>Streptomyces</taxon>
    </lineage>
</organism>
<accession>A0ABV2WFM5</accession>
<proteinExistence type="predicted"/>
<dbReference type="InterPro" id="IPR035948">
    <property type="entry name" value="YwqG-like_sf"/>
</dbReference>
<dbReference type="EMBL" id="JBEXZR010000050">
    <property type="protein sequence ID" value="MEU0712150.1"/>
    <property type="molecule type" value="Genomic_DNA"/>
</dbReference>
<name>A0ABV2WFM5_9ACTN</name>
<keyword evidence="2" id="KW-1185">Reference proteome</keyword>
<dbReference type="Gene3D" id="2.30.320.10">
    <property type="entry name" value="YwqG-like"/>
    <property type="match status" value="1"/>
</dbReference>
<comment type="caution">
    <text evidence="1">The sequence shown here is derived from an EMBL/GenBank/DDBJ whole genome shotgun (WGS) entry which is preliminary data.</text>
</comment>
<evidence type="ECO:0000313" key="1">
    <source>
        <dbReference type="EMBL" id="MEU0712150.1"/>
    </source>
</evidence>
<reference evidence="1 2" key="1">
    <citation type="submission" date="2024-06" db="EMBL/GenBank/DDBJ databases">
        <title>The Natural Products Discovery Center: Release of the First 8490 Sequenced Strains for Exploring Actinobacteria Biosynthetic Diversity.</title>
        <authorList>
            <person name="Kalkreuter E."/>
            <person name="Kautsar S.A."/>
            <person name="Yang D."/>
            <person name="Bader C.D."/>
            <person name="Teijaro C.N."/>
            <person name="Fluegel L."/>
            <person name="Davis C.M."/>
            <person name="Simpson J.R."/>
            <person name="Lauterbach L."/>
            <person name="Steele A.D."/>
            <person name="Gui C."/>
            <person name="Meng S."/>
            <person name="Li G."/>
            <person name="Viehrig K."/>
            <person name="Ye F."/>
            <person name="Su P."/>
            <person name="Kiefer A.F."/>
            <person name="Nichols A."/>
            <person name="Cepeda A.J."/>
            <person name="Yan W."/>
            <person name="Fan B."/>
            <person name="Jiang Y."/>
            <person name="Adhikari A."/>
            <person name="Zheng C.-J."/>
            <person name="Schuster L."/>
            <person name="Cowan T.M."/>
            <person name="Smanski M.J."/>
            <person name="Chevrette M.G."/>
            <person name="De Carvalho L.P.S."/>
            <person name="Shen B."/>
        </authorList>
    </citation>
    <scope>NUCLEOTIDE SEQUENCE [LARGE SCALE GENOMIC DNA]</scope>
    <source>
        <strain evidence="1 2">NPDC006337</strain>
    </source>
</reference>
<sequence>MLLIHGGEAVADAPDMRTGGVPLVPEGFVWPKCRECGGPMMFFAHLPLDAGVIAVFLCQNDPGMCDDWDATSGANRAFVFTPPLSAATIPAGGETLLGAVTALRPHPADTPTEEPVLGRLGGAPGWLQGDETPCCPLCTAAMTFTAELEEGAEFATSANFGGGGLGYVFHCRPCNEAAFLWQR</sequence>
<gene>
    <name evidence="1" type="ORF">ABZ508_32815</name>
</gene>
<dbReference type="RefSeq" id="WP_359658763.1">
    <property type="nucleotide sequence ID" value="NZ_JBEXZP010000399.1"/>
</dbReference>
<evidence type="ECO:0008006" key="3">
    <source>
        <dbReference type="Google" id="ProtNLM"/>
    </source>
</evidence>
<evidence type="ECO:0000313" key="2">
    <source>
        <dbReference type="Proteomes" id="UP001550378"/>
    </source>
</evidence>